<feature type="transmembrane region" description="Helical" evidence="13">
    <location>
        <begin position="55"/>
        <end position="76"/>
    </location>
</feature>
<evidence type="ECO:0000256" key="6">
    <source>
        <dbReference type="ARBA" id="ARBA00022955"/>
    </source>
</evidence>
<feature type="transmembrane region" description="Helical" evidence="13">
    <location>
        <begin position="112"/>
        <end position="129"/>
    </location>
</feature>
<keyword evidence="8" id="KW-0756">Sterol biosynthesis</keyword>
<keyword evidence="11" id="KW-1207">Sterol metabolism</keyword>
<keyword evidence="6" id="KW-0752">Steroid biosynthesis</keyword>
<evidence type="ECO:0000256" key="13">
    <source>
        <dbReference type="SAM" id="Phobius"/>
    </source>
</evidence>
<dbReference type="GO" id="GO:0016126">
    <property type="term" value="P:sterol biosynthetic process"/>
    <property type="evidence" value="ECO:0007669"/>
    <property type="project" value="UniProtKB-KW"/>
</dbReference>
<dbReference type="AlphaFoldDB" id="A0A9W8DQW8"/>
<keyword evidence="5" id="KW-0256">Endoplasmic reticulum</keyword>
<proteinExistence type="inferred from homology"/>
<evidence type="ECO:0000256" key="9">
    <source>
        <dbReference type="ARBA" id="ARBA00023098"/>
    </source>
</evidence>
<name>A0A9W8DQW8_9FUNG</name>
<dbReference type="PANTHER" id="PTHR15451:SF19">
    <property type="entry name" value="ERGOSTEROL BIOSYNTHETIC PROTEIN 28 HOMOLOG"/>
    <property type="match status" value="1"/>
</dbReference>
<evidence type="ECO:0000256" key="10">
    <source>
        <dbReference type="ARBA" id="ARBA00023136"/>
    </source>
</evidence>
<keyword evidence="3" id="KW-0444">Lipid biosynthesis</keyword>
<evidence type="ECO:0000256" key="5">
    <source>
        <dbReference type="ARBA" id="ARBA00022824"/>
    </source>
</evidence>
<evidence type="ECO:0000313" key="15">
    <source>
        <dbReference type="Proteomes" id="UP001150569"/>
    </source>
</evidence>
<dbReference type="InterPro" id="IPR005352">
    <property type="entry name" value="Erg28"/>
</dbReference>
<evidence type="ECO:0000256" key="2">
    <source>
        <dbReference type="ARBA" id="ARBA00005377"/>
    </source>
</evidence>
<accession>A0A9W8DQW8</accession>
<dbReference type="EMBL" id="JANBPT010000483">
    <property type="protein sequence ID" value="KAJ1919105.1"/>
    <property type="molecule type" value="Genomic_DNA"/>
</dbReference>
<evidence type="ECO:0000256" key="12">
    <source>
        <dbReference type="ARBA" id="ARBA00023221"/>
    </source>
</evidence>
<comment type="similarity">
    <text evidence="2">Belongs to the ERG28 family.</text>
</comment>
<dbReference type="Proteomes" id="UP001150569">
    <property type="component" value="Unassembled WGS sequence"/>
</dbReference>
<dbReference type="Pfam" id="PF03694">
    <property type="entry name" value="Erg28"/>
    <property type="match status" value="1"/>
</dbReference>
<dbReference type="OrthoDB" id="6485510at2759"/>
<evidence type="ECO:0000256" key="8">
    <source>
        <dbReference type="ARBA" id="ARBA00023011"/>
    </source>
</evidence>
<dbReference type="PANTHER" id="PTHR15451">
    <property type="entry name" value="ERGOSTEROL BIOSYNTHETIC PROTEIN 28-RELATED"/>
    <property type="match status" value="1"/>
</dbReference>
<organism evidence="14 15">
    <name type="scientific">Tieghemiomyces parasiticus</name>
    <dbReference type="NCBI Taxonomy" id="78921"/>
    <lineage>
        <taxon>Eukaryota</taxon>
        <taxon>Fungi</taxon>
        <taxon>Fungi incertae sedis</taxon>
        <taxon>Zoopagomycota</taxon>
        <taxon>Kickxellomycotina</taxon>
        <taxon>Dimargaritomycetes</taxon>
        <taxon>Dimargaritales</taxon>
        <taxon>Dimargaritaceae</taxon>
        <taxon>Tieghemiomyces</taxon>
    </lineage>
</organism>
<keyword evidence="10 13" id="KW-0472">Membrane</keyword>
<keyword evidence="9" id="KW-0443">Lipid metabolism</keyword>
<evidence type="ECO:0000313" key="14">
    <source>
        <dbReference type="EMBL" id="KAJ1919105.1"/>
    </source>
</evidence>
<evidence type="ECO:0000256" key="11">
    <source>
        <dbReference type="ARBA" id="ARBA00023166"/>
    </source>
</evidence>
<feature type="transmembrane region" description="Helical" evidence="13">
    <location>
        <begin position="82"/>
        <end position="100"/>
    </location>
</feature>
<sequence>MTFSLLSWIPADGLLSKWLLFVSVLSVFNTAQAYFRPLGLTRRLYDRRPQEVTPLASRMFGCWTLVSAVVRFYGAYHLRNPAIYGLLFATYLIAFTHYATEIWVFRSASIRGPALSPVIVATCSLVWMWCAAEQYTGARFF</sequence>
<protein>
    <submittedName>
        <fullName evidence="14">Ergosterol biosynthesis protein</fullName>
    </submittedName>
</protein>
<keyword evidence="12" id="KW-0753">Steroid metabolism</keyword>
<evidence type="ECO:0000256" key="4">
    <source>
        <dbReference type="ARBA" id="ARBA00022692"/>
    </source>
</evidence>
<evidence type="ECO:0000256" key="1">
    <source>
        <dbReference type="ARBA" id="ARBA00004477"/>
    </source>
</evidence>
<feature type="transmembrane region" description="Helical" evidence="13">
    <location>
        <begin position="15"/>
        <end position="35"/>
    </location>
</feature>
<keyword evidence="15" id="KW-1185">Reference proteome</keyword>
<comment type="caution">
    <text evidence="14">The sequence shown here is derived from an EMBL/GenBank/DDBJ whole genome shotgun (WGS) entry which is preliminary data.</text>
</comment>
<keyword evidence="4 13" id="KW-0812">Transmembrane</keyword>
<keyword evidence="7 13" id="KW-1133">Transmembrane helix</keyword>
<evidence type="ECO:0000256" key="3">
    <source>
        <dbReference type="ARBA" id="ARBA00022516"/>
    </source>
</evidence>
<reference evidence="14" key="1">
    <citation type="submission" date="2022-07" db="EMBL/GenBank/DDBJ databases">
        <title>Phylogenomic reconstructions and comparative analyses of Kickxellomycotina fungi.</title>
        <authorList>
            <person name="Reynolds N.K."/>
            <person name="Stajich J.E."/>
            <person name="Barry K."/>
            <person name="Grigoriev I.V."/>
            <person name="Crous P."/>
            <person name="Smith M.E."/>
        </authorList>
    </citation>
    <scope>NUCLEOTIDE SEQUENCE</scope>
    <source>
        <strain evidence="14">RSA 861</strain>
    </source>
</reference>
<dbReference type="GO" id="GO:0005789">
    <property type="term" value="C:endoplasmic reticulum membrane"/>
    <property type="evidence" value="ECO:0007669"/>
    <property type="project" value="UniProtKB-SubCell"/>
</dbReference>
<evidence type="ECO:0000256" key="7">
    <source>
        <dbReference type="ARBA" id="ARBA00022989"/>
    </source>
</evidence>
<dbReference type="GO" id="GO:0030674">
    <property type="term" value="F:protein-macromolecule adaptor activity"/>
    <property type="evidence" value="ECO:0007669"/>
    <property type="project" value="TreeGrafter"/>
</dbReference>
<comment type="subcellular location">
    <subcellularLocation>
        <location evidence="1">Endoplasmic reticulum membrane</location>
        <topology evidence="1">Multi-pass membrane protein</topology>
    </subcellularLocation>
</comment>
<gene>
    <name evidence="14" type="primary">ERG28</name>
    <name evidence="14" type="ORF">IWQ60_007330</name>
</gene>